<comment type="caution">
    <text evidence="6">The sequence shown here is derived from an EMBL/GenBank/DDBJ whole genome shotgun (WGS) entry which is preliminary data.</text>
</comment>
<feature type="chain" id="PRO_5031257396" evidence="4">
    <location>
        <begin position="23"/>
        <end position="874"/>
    </location>
</feature>
<dbReference type="Gene3D" id="3.40.50.1700">
    <property type="entry name" value="Glycoside hydrolase family 3 C-terminal domain"/>
    <property type="match status" value="2"/>
</dbReference>
<dbReference type="Pfam" id="PF00933">
    <property type="entry name" value="Glyco_hydro_3"/>
    <property type="match status" value="1"/>
</dbReference>
<dbReference type="RefSeq" id="WP_184252355.1">
    <property type="nucleotide sequence ID" value="NZ_JACHIO010000001.1"/>
</dbReference>
<dbReference type="InterPro" id="IPR011658">
    <property type="entry name" value="PA14_dom"/>
</dbReference>
<dbReference type="PANTHER" id="PTHR42721:SF3">
    <property type="entry name" value="BETA-D-XYLOSIDASE 5-RELATED"/>
    <property type="match status" value="1"/>
</dbReference>
<dbReference type="SUPFAM" id="SSF52279">
    <property type="entry name" value="Beta-D-glucan exohydrolase, C-terminal domain"/>
    <property type="match status" value="1"/>
</dbReference>
<keyword evidence="3 6" id="KW-0378">Hydrolase</keyword>
<protein>
    <submittedName>
        <fullName evidence="6">Beta-glucosidase</fullName>
        <ecNumber evidence="6">3.2.1.21</ecNumber>
    </submittedName>
</protein>
<comment type="similarity">
    <text evidence="1">Belongs to the glycosyl hydrolase 3 family.</text>
</comment>
<dbReference type="InterPro" id="IPR036962">
    <property type="entry name" value="Glyco_hydro_3_N_sf"/>
</dbReference>
<evidence type="ECO:0000256" key="2">
    <source>
        <dbReference type="ARBA" id="ARBA00022729"/>
    </source>
</evidence>
<dbReference type="SMART" id="SM00758">
    <property type="entry name" value="PA14"/>
    <property type="match status" value="1"/>
</dbReference>
<keyword evidence="2 4" id="KW-0732">Signal</keyword>
<evidence type="ECO:0000313" key="6">
    <source>
        <dbReference type="EMBL" id="MBB5061809.1"/>
    </source>
</evidence>
<reference evidence="6 7" key="1">
    <citation type="submission" date="2020-08" db="EMBL/GenBank/DDBJ databases">
        <title>Genomic Encyclopedia of Type Strains, Phase IV (KMG-V): Genome sequencing to study the core and pangenomes of soil and plant-associated prokaryotes.</title>
        <authorList>
            <person name="Whitman W."/>
        </authorList>
    </citation>
    <scope>NUCLEOTIDE SEQUENCE [LARGE SCALE GENOMIC DNA]</scope>
    <source>
        <strain evidence="6 7">X5P3</strain>
    </source>
</reference>
<dbReference type="EC" id="3.2.1.21" evidence="6"/>
<proteinExistence type="inferred from homology"/>
<dbReference type="Pfam" id="PF07691">
    <property type="entry name" value="PA14"/>
    <property type="match status" value="1"/>
</dbReference>
<dbReference type="PRINTS" id="PR00133">
    <property type="entry name" value="GLHYDRLASE3"/>
</dbReference>
<dbReference type="Gene3D" id="3.20.20.300">
    <property type="entry name" value="Glycoside hydrolase, family 3, N-terminal domain"/>
    <property type="match status" value="1"/>
</dbReference>
<dbReference type="SMART" id="SM01217">
    <property type="entry name" value="Fn3_like"/>
    <property type="match status" value="1"/>
</dbReference>
<dbReference type="Gene3D" id="2.60.40.10">
    <property type="entry name" value="Immunoglobulins"/>
    <property type="match status" value="1"/>
</dbReference>
<dbReference type="InterPro" id="IPR017853">
    <property type="entry name" value="GH"/>
</dbReference>
<dbReference type="AlphaFoldDB" id="A0A7W7ZKV7"/>
<evidence type="ECO:0000313" key="7">
    <source>
        <dbReference type="Proteomes" id="UP000584867"/>
    </source>
</evidence>
<dbReference type="GO" id="GO:0031222">
    <property type="term" value="P:arabinan catabolic process"/>
    <property type="evidence" value="ECO:0007669"/>
    <property type="project" value="TreeGrafter"/>
</dbReference>
<sequence length="874" mass="94530">MKKQRKLGMAIGLLWVCTACFGQEVCSNKQTPQQIDARIDELIAKMTVPERIAQLQDRAPAIERLGLPSYNWWNEGLHGLARDGYATVFPQAIGLAATWDAPLLHDVGDVVSTEARAKFYGHGGENTPRFGGLTVWSPNINIFRDPRWGRGQETYGEDPFLTAMLGTQFVEGVQGNDPFYLKADATPKHFAAHSGPEEGRDSFNAVVSPHDLADTYLPAFHALTTNAHAAALMCSYNEIDGTPSCASGNNLQDLVRERWGFKGYVVSDCDAVGNIAGYHHFATDNAHGAADALNAGVDLDCGNTYAALSKSLEQNLTTEAKLNQALHRLLLARVRLGMMDPLSCSSYRSIGAEELDSPAHHRLALRAAEESIVLLKNDGVLPLQAATQKVSVIGPTADMVKVLEANYHGTALHPITPLDGVRSRFHDVSYAQGSLLAEGVSAPVPRNALRVAAAPGSPAGLHAEYFDKASLDGTPAVQNTVEKIDFDLNRVSFLPALKSKQYAARWTGFLVPPAAGSYTLRVNVERCWDCTTHDGFRLFVDDKLVLENHGAKGDADHKTFDFADTAPHAIRLEYLHSGEDDGVALEWEPPAAALLDQAVQTAAKSDVIVAFVGLSPDLEGEALQLRLKGFNGGDRTSLNLPEAQRTLLSRLTQLHKPMIVVLTSGSAVALGPEAKDAAGVLEAWYPGEAGGEALAEILAGNVNPSGRLPVTFYRSVDDLPAFTDYSMAHRTYRYFDGPVLFPFGYGLSYSRFQYGQLRLSTHTLKTSEPLLATVTVHNESQREGIEVAELYLQPPQASGAPRLTLQGVQRISLRPGETRELTFKLTPGQMSTVDTSGARAVRAGEYKLFVGGVQPDLNASKGVAFRIEGASLPQ</sequence>
<evidence type="ECO:0000256" key="4">
    <source>
        <dbReference type="SAM" id="SignalP"/>
    </source>
</evidence>
<dbReference type="Proteomes" id="UP000584867">
    <property type="component" value="Unassembled WGS sequence"/>
</dbReference>
<dbReference type="GO" id="GO:0045493">
    <property type="term" value="P:xylan catabolic process"/>
    <property type="evidence" value="ECO:0007669"/>
    <property type="project" value="InterPro"/>
</dbReference>
<evidence type="ECO:0000256" key="3">
    <source>
        <dbReference type="ARBA" id="ARBA00022801"/>
    </source>
</evidence>
<dbReference type="InterPro" id="IPR037524">
    <property type="entry name" value="PA14/GLEYA"/>
</dbReference>
<dbReference type="InterPro" id="IPR044993">
    <property type="entry name" value="BXL"/>
</dbReference>
<gene>
    <name evidence="6" type="ORF">HDF15_000134</name>
</gene>
<feature type="domain" description="PA14" evidence="5">
    <location>
        <begin position="456"/>
        <end position="603"/>
    </location>
</feature>
<evidence type="ECO:0000259" key="5">
    <source>
        <dbReference type="PROSITE" id="PS51820"/>
    </source>
</evidence>
<evidence type="ECO:0000256" key="1">
    <source>
        <dbReference type="ARBA" id="ARBA00005336"/>
    </source>
</evidence>
<dbReference type="InterPro" id="IPR001764">
    <property type="entry name" value="Glyco_hydro_3_N"/>
</dbReference>
<organism evidence="6 7">
    <name type="scientific">Granulicella mallensis</name>
    <dbReference type="NCBI Taxonomy" id="940614"/>
    <lineage>
        <taxon>Bacteria</taxon>
        <taxon>Pseudomonadati</taxon>
        <taxon>Acidobacteriota</taxon>
        <taxon>Terriglobia</taxon>
        <taxon>Terriglobales</taxon>
        <taxon>Acidobacteriaceae</taxon>
        <taxon>Granulicella</taxon>
    </lineage>
</organism>
<dbReference type="EMBL" id="JACHIO010000001">
    <property type="protein sequence ID" value="MBB5061809.1"/>
    <property type="molecule type" value="Genomic_DNA"/>
</dbReference>
<keyword evidence="6" id="KW-0326">Glycosidase</keyword>
<feature type="signal peptide" evidence="4">
    <location>
        <begin position="1"/>
        <end position="22"/>
    </location>
</feature>
<dbReference type="GO" id="GO:0046556">
    <property type="term" value="F:alpha-L-arabinofuranosidase activity"/>
    <property type="evidence" value="ECO:0007669"/>
    <property type="project" value="TreeGrafter"/>
</dbReference>
<dbReference type="PANTHER" id="PTHR42721">
    <property type="entry name" value="SUGAR HYDROLASE-RELATED"/>
    <property type="match status" value="1"/>
</dbReference>
<dbReference type="InterPro" id="IPR026891">
    <property type="entry name" value="Fn3-like"/>
</dbReference>
<dbReference type="SUPFAM" id="SSF56988">
    <property type="entry name" value="Anthrax protective antigen"/>
    <property type="match status" value="1"/>
</dbReference>
<accession>A0A7W7ZKV7</accession>
<dbReference type="InterPro" id="IPR036881">
    <property type="entry name" value="Glyco_hydro_3_C_sf"/>
</dbReference>
<dbReference type="Pfam" id="PF14310">
    <property type="entry name" value="Fn3-like"/>
    <property type="match status" value="1"/>
</dbReference>
<dbReference type="Pfam" id="PF01915">
    <property type="entry name" value="Glyco_hydro_3_C"/>
    <property type="match status" value="1"/>
</dbReference>
<dbReference type="SUPFAM" id="SSF51445">
    <property type="entry name" value="(Trans)glycosidases"/>
    <property type="match status" value="1"/>
</dbReference>
<dbReference type="GO" id="GO:0008422">
    <property type="term" value="F:beta-glucosidase activity"/>
    <property type="evidence" value="ECO:0007669"/>
    <property type="project" value="UniProtKB-EC"/>
</dbReference>
<dbReference type="GO" id="GO:0009044">
    <property type="term" value="F:xylan 1,4-beta-xylosidase activity"/>
    <property type="evidence" value="ECO:0007669"/>
    <property type="project" value="InterPro"/>
</dbReference>
<dbReference type="InterPro" id="IPR013783">
    <property type="entry name" value="Ig-like_fold"/>
</dbReference>
<name>A0A7W7ZKV7_9BACT</name>
<dbReference type="InterPro" id="IPR002772">
    <property type="entry name" value="Glyco_hydro_3_C"/>
</dbReference>
<dbReference type="PROSITE" id="PS51820">
    <property type="entry name" value="PA14"/>
    <property type="match status" value="1"/>
</dbReference>